<dbReference type="Pfam" id="PF03576">
    <property type="entry name" value="Peptidase_S58"/>
    <property type="match status" value="1"/>
</dbReference>
<dbReference type="EMBL" id="CP143423">
    <property type="protein sequence ID" value="WVX50980.1"/>
    <property type="molecule type" value="Genomic_DNA"/>
</dbReference>
<dbReference type="Proteomes" id="UP001318682">
    <property type="component" value="Chromosome"/>
</dbReference>
<evidence type="ECO:0000256" key="1">
    <source>
        <dbReference type="ARBA" id="ARBA00007068"/>
    </source>
</evidence>
<dbReference type="InterPro" id="IPR016117">
    <property type="entry name" value="ArgJ-like_dom_sf"/>
</dbReference>
<gene>
    <name evidence="2" type="ORF">ROLI_040810</name>
</gene>
<protein>
    <submittedName>
        <fullName evidence="2">Aminopeptidase</fullName>
        <ecNumber evidence="2">3.4.11.-</ecNumber>
    </submittedName>
</protein>
<dbReference type="GO" id="GO:0004177">
    <property type="term" value="F:aminopeptidase activity"/>
    <property type="evidence" value="ECO:0007669"/>
    <property type="project" value="UniProtKB-KW"/>
</dbReference>
<dbReference type="CDD" id="cd02252">
    <property type="entry name" value="nylC_like"/>
    <property type="match status" value="1"/>
</dbReference>
<sequence>MTPGPLNLITDIAGLRVGNAQDLRLNSGCTVLTGDAHFVASVHVMGGAPGTRETDLLAPDKTVAAVDALVLSGGSAFGLDACSGVMDALRARGRGFRVGPAIVPIVPGAILFDLLSGGDKDWDQNPYAALGRAAFEAAGTSFDIGTAGAGTGALTAMLKGGLGSASLQLEDGTMVGALVAANPLGSVTTPGDRHFHAAPFEINDEFGGFGPDPTSGQGLEVTSRKGSLIADRANTTIAIVATDAALSKAQCHRIAVAAHDGIARACLPAHTPGDGDLVFGLSTGSKPEGNPGLIGHAAALCLSRAIARAVYEARPQPSDVLPCWCQQNP</sequence>
<keyword evidence="2" id="KW-0645">Protease</keyword>
<reference evidence="3" key="2">
    <citation type="submission" date="2024-01" db="EMBL/GenBank/DDBJ databases">
        <title>Roseobacter fucihabitans sp. nov., isolated from the brown alga Fucus spiralis.</title>
        <authorList>
            <person name="Hahnke S."/>
            <person name="Berger M."/>
            <person name="Schlingloff A."/>
            <person name="Athale I."/>
            <person name="Neumann-Schaal M."/>
            <person name="Adenaya A."/>
            <person name="Poehlein A."/>
            <person name="Daniel R."/>
            <person name="Pertersen J."/>
            <person name="Brinkhoff T."/>
        </authorList>
    </citation>
    <scope>NUCLEOTIDE SEQUENCE [LARGE SCALE GENOMIC DNA]</scope>
    <source>
        <strain evidence="3">B14</strain>
    </source>
</reference>
<organism evidence="2 3">
    <name type="scientific">Roseobacter fucihabitans</name>
    <dbReference type="NCBI Taxonomy" id="1537242"/>
    <lineage>
        <taxon>Bacteria</taxon>
        <taxon>Pseudomonadati</taxon>
        <taxon>Pseudomonadota</taxon>
        <taxon>Alphaproteobacteria</taxon>
        <taxon>Rhodobacterales</taxon>
        <taxon>Roseobacteraceae</taxon>
        <taxon>Roseobacter</taxon>
    </lineage>
</organism>
<dbReference type="RefSeq" id="WP_187429582.1">
    <property type="nucleotide sequence ID" value="NZ_CP143423.1"/>
</dbReference>
<comment type="similarity">
    <text evidence="1">Belongs to the peptidase S58 family.</text>
</comment>
<name>A0ABZ2C0W5_9RHOB</name>
<dbReference type="InterPro" id="IPR005321">
    <property type="entry name" value="Peptidase_S58_DmpA"/>
</dbReference>
<keyword evidence="2" id="KW-0378">Hydrolase</keyword>
<dbReference type="Gene3D" id="3.60.70.12">
    <property type="entry name" value="L-amino peptidase D-ALA esterase/amidase"/>
    <property type="match status" value="1"/>
</dbReference>
<keyword evidence="3" id="KW-1185">Reference proteome</keyword>
<keyword evidence="2" id="KW-0031">Aminopeptidase</keyword>
<dbReference type="PANTHER" id="PTHR36512:SF3">
    <property type="entry name" value="BLR5678 PROTEIN"/>
    <property type="match status" value="1"/>
</dbReference>
<dbReference type="SUPFAM" id="SSF56266">
    <property type="entry name" value="DmpA/ArgJ-like"/>
    <property type="match status" value="1"/>
</dbReference>
<reference evidence="2 3" key="1">
    <citation type="submission" date="2015-07" db="EMBL/GenBank/DDBJ databases">
        <authorList>
            <person name="Voget S."/>
            <person name="Dogs M."/>
            <person name="Brinkhoff T.H."/>
            <person name="Daniel R."/>
        </authorList>
    </citation>
    <scope>NUCLEOTIDE SEQUENCE [LARGE SCALE GENOMIC DNA]</scope>
    <source>
        <strain evidence="2 3">B14</strain>
    </source>
</reference>
<dbReference type="PANTHER" id="PTHR36512">
    <property type="entry name" value="D-AMINOPEPTIDASE"/>
    <property type="match status" value="1"/>
</dbReference>
<proteinExistence type="inferred from homology"/>
<evidence type="ECO:0000313" key="3">
    <source>
        <dbReference type="Proteomes" id="UP001318682"/>
    </source>
</evidence>
<accession>A0ABZ2C0W5</accession>
<dbReference type="EC" id="3.4.11.-" evidence="2"/>
<evidence type="ECO:0000313" key="2">
    <source>
        <dbReference type="EMBL" id="WVX50980.1"/>
    </source>
</evidence>